<evidence type="ECO:0000313" key="2">
    <source>
        <dbReference type="Proteomes" id="UP000004160"/>
    </source>
</evidence>
<dbReference type="PATRIC" id="fig|457403.8.peg.2037"/>
<organism evidence="1 2">
    <name type="scientific">Fusobacterium animalis 11_3_2</name>
    <dbReference type="NCBI Taxonomy" id="457403"/>
    <lineage>
        <taxon>Bacteria</taxon>
        <taxon>Fusobacteriati</taxon>
        <taxon>Fusobacteriota</taxon>
        <taxon>Fusobacteriia</taxon>
        <taxon>Fusobacteriales</taxon>
        <taxon>Fusobacteriaceae</taxon>
        <taxon>Fusobacterium</taxon>
    </lineage>
</organism>
<evidence type="ECO:0000313" key="1">
    <source>
        <dbReference type="EMBL" id="EGN65697.1"/>
    </source>
</evidence>
<dbReference type="EMBL" id="ACUO01000032">
    <property type="protein sequence ID" value="EGN65697.1"/>
    <property type="molecule type" value="Genomic_DNA"/>
</dbReference>
<proteinExistence type="predicted"/>
<dbReference type="Proteomes" id="UP000004160">
    <property type="component" value="Unassembled WGS sequence"/>
</dbReference>
<protein>
    <submittedName>
        <fullName evidence="1">Uncharacterized protein</fullName>
    </submittedName>
</protein>
<sequence>MNNIKKYQIVSGNMNVYTYINLEDNLYIEGQSSEFEIRKVYEDKNYFIGYSFEENDKRIRIGGRYYIVVDKNKATMKIYDEKDFKEKYKDIDDKKFIDIYNFLKRKGTKIGIYGKEYQ</sequence>
<comment type="caution">
    <text evidence="1">The sequence shown here is derived from an EMBL/GenBank/DDBJ whole genome shotgun (WGS) entry which is preliminary data.</text>
</comment>
<dbReference type="HOGENOM" id="CLU_2232658_0_0_0"/>
<reference evidence="1" key="1">
    <citation type="submission" date="2011-05" db="EMBL/GenBank/DDBJ databases">
        <title>The Genome Sequence of Fusobacterium sp. 11_3_2.</title>
        <authorList>
            <consortium name="The Broad Institute Genome Sequencing Platform"/>
            <person name="Earl A."/>
            <person name="Ward D."/>
            <person name="Feldgarden M."/>
            <person name="Gevers D."/>
            <person name="Sibley C.D."/>
            <person name="White A.P."/>
            <person name="Crowley S."/>
            <person name="Surette M."/>
            <person name="Strauss J.C."/>
            <person name="Ambrose C.E."/>
            <person name="Allen-Vercoe E."/>
            <person name="Young S.K."/>
            <person name="Zeng Q."/>
            <person name="Gargeya S."/>
            <person name="Fitzgerald M."/>
            <person name="Haas B."/>
            <person name="Abouelleil A."/>
            <person name="Alvarado L."/>
            <person name="Arachchi H.M."/>
            <person name="Berlin A."/>
            <person name="Brown A."/>
            <person name="Chapman S.B."/>
            <person name="Chen Z."/>
            <person name="Dunbar C."/>
            <person name="Freedman E."/>
            <person name="Gearin G."/>
            <person name="Gellesch M."/>
            <person name="Goldberg J."/>
            <person name="Griggs A."/>
            <person name="Gujja S."/>
            <person name="Heiman D."/>
            <person name="Howarth C."/>
            <person name="Larson L."/>
            <person name="Lui A."/>
            <person name="MacDonald P.J.P."/>
            <person name="Mehta T."/>
            <person name="Montmayeur A."/>
            <person name="Murphy C."/>
            <person name="Neiman D."/>
            <person name="Pearson M."/>
            <person name="Priest M."/>
            <person name="Roberts A."/>
            <person name="Saif S."/>
            <person name="Shea T."/>
            <person name="Shenoy N."/>
            <person name="Sisk P."/>
            <person name="Stolte C."/>
            <person name="Sykes S."/>
            <person name="Wortman J."/>
            <person name="Nusbaum C."/>
            <person name="Birren B."/>
        </authorList>
    </citation>
    <scope>NUCLEOTIDE SEQUENCE [LARGE SCALE GENOMIC DNA]</scope>
    <source>
        <strain evidence="1">11_3_2</strain>
    </source>
</reference>
<keyword evidence="2" id="KW-1185">Reference proteome</keyword>
<gene>
    <name evidence="1" type="ORF">HMPREF0401_02011</name>
</gene>
<accession>F7L2G7</accession>
<name>F7L2G7_9FUSO</name>
<dbReference type="AlphaFoldDB" id="F7L2G7"/>